<evidence type="ECO:0000313" key="2">
    <source>
        <dbReference type="EMBL" id="CAL1597236.1"/>
    </source>
</evidence>
<reference evidence="2 3" key="1">
    <citation type="submission" date="2024-04" db="EMBL/GenBank/DDBJ databases">
        <authorList>
            <person name="Waldvogel A.-M."/>
            <person name="Schoenle A."/>
        </authorList>
    </citation>
    <scope>NUCLEOTIDE SEQUENCE [LARGE SCALE GENOMIC DNA]</scope>
</reference>
<name>A0AAV2L9J4_KNICA</name>
<feature type="compositionally biased region" description="Polar residues" evidence="1">
    <location>
        <begin position="98"/>
        <end position="108"/>
    </location>
</feature>
<dbReference type="AlphaFoldDB" id="A0AAV2L9J4"/>
<accession>A0AAV2L9J4</accession>
<proteinExistence type="predicted"/>
<evidence type="ECO:0000313" key="3">
    <source>
        <dbReference type="Proteomes" id="UP001497482"/>
    </source>
</evidence>
<protein>
    <submittedName>
        <fullName evidence="2">Uncharacterized protein</fullName>
    </submittedName>
</protein>
<feature type="compositionally biased region" description="Basic and acidic residues" evidence="1">
    <location>
        <begin position="109"/>
        <end position="119"/>
    </location>
</feature>
<evidence type="ECO:0000256" key="1">
    <source>
        <dbReference type="SAM" id="MobiDB-lite"/>
    </source>
</evidence>
<dbReference type="EMBL" id="OZ035843">
    <property type="protein sequence ID" value="CAL1597236.1"/>
    <property type="molecule type" value="Genomic_DNA"/>
</dbReference>
<gene>
    <name evidence="2" type="ORF">KC01_LOCUS25768</name>
</gene>
<dbReference type="Proteomes" id="UP001497482">
    <property type="component" value="Chromosome 21"/>
</dbReference>
<organism evidence="2 3">
    <name type="scientific">Knipowitschia caucasica</name>
    <name type="common">Caucasian dwarf goby</name>
    <name type="synonym">Pomatoschistus caucasicus</name>
    <dbReference type="NCBI Taxonomy" id="637954"/>
    <lineage>
        <taxon>Eukaryota</taxon>
        <taxon>Metazoa</taxon>
        <taxon>Chordata</taxon>
        <taxon>Craniata</taxon>
        <taxon>Vertebrata</taxon>
        <taxon>Euteleostomi</taxon>
        <taxon>Actinopterygii</taxon>
        <taxon>Neopterygii</taxon>
        <taxon>Teleostei</taxon>
        <taxon>Neoteleostei</taxon>
        <taxon>Acanthomorphata</taxon>
        <taxon>Gobiaria</taxon>
        <taxon>Gobiiformes</taxon>
        <taxon>Gobioidei</taxon>
        <taxon>Gobiidae</taxon>
        <taxon>Gobiinae</taxon>
        <taxon>Knipowitschia</taxon>
    </lineage>
</organism>
<keyword evidence="3" id="KW-1185">Reference proteome</keyword>
<feature type="region of interest" description="Disordered" evidence="1">
    <location>
        <begin position="89"/>
        <end position="119"/>
    </location>
</feature>
<sequence>MKQPQSTGISHKLNMKGPLAVYLLTLFFLLSSADLLNLCLNNDVKMGAPSCLTPTENDKGFQPKDNEHQYLADLLQGKRVTRLEHWTYSRPIQPRRVSPTSLKPTTAESQRRTEHGVQE</sequence>